<feature type="region of interest" description="Disordered" evidence="13">
    <location>
        <begin position="656"/>
        <end position="802"/>
    </location>
</feature>
<evidence type="ECO:0000256" key="9">
    <source>
        <dbReference type="ARBA" id="ARBA00022771"/>
    </source>
</evidence>
<dbReference type="OrthoDB" id="3838338at2759"/>
<reference evidence="15 16" key="1">
    <citation type="journal article" date="2016" name="Genome Biol. Evol.">
        <title>Divergent and convergent evolution of fungal pathogenicity.</title>
        <authorList>
            <person name="Shang Y."/>
            <person name="Xiao G."/>
            <person name="Zheng P."/>
            <person name="Cen K."/>
            <person name="Zhan S."/>
            <person name="Wang C."/>
        </authorList>
    </citation>
    <scope>NUCLEOTIDE SEQUENCE [LARGE SCALE GENOMIC DNA]</scope>
    <source>
        <strain evidence="15 16">ARSEF 7405</strain>
    </source>
</reference>
<evidence type="ECO:0000256" key="6">
    <source>
        <dbReference type="ARBA" id="ARBA00022553"/>
    </source>
</evidence>
<sequence>MADTPAAPSGPRANKSSARGRRRGGGGGGGGGNTSRAPNDSSTTTLSTDHQASEHRGGHRGRRGGRNRGRGGAGVEGGHNGEGGPPPDNGLQPNGTSGDRLAGDASKDKGEGKGGSADQAKEKEVAAAKGAPVEDSDDDDEVCFICASKVVHRSVAPCKHWTCHICALRMRALYKTKACAHCRTESPFVIFTDSTEKSYSDFEDKDFVRTDDNLGIRYESQQIFADTVLLLRYNCPDKKCDVACLGWPDLHHHVKSRHGRSMCDLCTRNKKVFTHEHELFTVNQLRKHEKYGDHVPGAAEQSGFKGHPECGFCRTRFYGDDELYAHCRDKHERCHICDRRANGRSQQYFVNYDALENHFKDDHYLCLDKECLEKKFVVFENQMDLKAHQLEEHPNSMSKDDRRSARHVDMGAFNMRSAYESERPRRGAGRGRDPNAEPLPVSSAQPMRRDELAFHRQMAIQSAQSVTSRTFGGQLTGGPSRAPPTPAGRTPAQPPSRASAAATTPPIQNLSISGSTTPSAPVIPPNLRDQARQLAHAGVINRAAIMLKNDQRKLDNFKTKVSDYRTGKITATHMIDGFFSLFDTSPDDMGKLIKELAELYENESQRLGLLKAWNDWRAINEDYPALPGAGGNYNPSSTAGATGSGGARVLMLKNSASAGRTPAARNTISSVSSNPAFPPLPSSSGTKSPASRPLSMGPAARSGYSSANPSAANSRSSSRAPQPGPSSSADAFPALPAAPKPNTLMAGLTRGTRRWDSPGPSQSAWTSDSASAGGSGYDAPEPSTSGNKKGKGKKKQVLYHFG</sequence>
<dbReference type="GO" id="GO:0016567">
    <property type="term" value="P:protein ubiquitination"/>
    <property type="evidence" value="ECO:0007669"/>
    <property type="project" value="TreeGrafter"/>
</dbReference>
<feature type="compositionally biased region" description="Basic residues" evidence="13">
    <location>
        <begin position="788"/>
        <end position="802"/>
    </location>
</feature>
<accession>A0A168B0P7</accession>
<keyword evidence="16" id="KW-1185">Reference proteome</keyword>
<dbReference type="SUPFAM" id="SSF57850">
    <property type="entry name" value="RING/U-box"/>
    <property type="match status" value="1"/>
</dbReference>
<dbReference type="Proteomes" id="UP000242877">
    <property type="component" value="Unassembled WGS sequence"/>
</dbReference>
<dbReference type="InterPro" id="IPR013087">
    <property type="entry name" value="Znf_C2H2_type"/>
</dbReference>
<evidence type="ECO:0000313" key="16">
    <source>
        <dbReference type="Proteomes" id="UP000242877"/>
    </source>
</evidence>
<evidence type="ECO:0000256" key="13">
    <source>
        <dbReference type="SAM" id="MobiDB-lite"/>
    </source>
</evidence>
<dbReference type="AlphaFoldDB" id="A0A168B0P7"/>
<feature type="region of interest" description="Disordered" evidence="13">
    <location>
        <begin position="1"/>
        <end position="138"/>
    </location>
</feature>
<feature type="compositionally biased region" description="Basic and acidic residues" evidence="13">
    <location>
        <begin position="101"/>
        <end position="112"/>
    </location>
</feature>
<dbReference type="GO" id="GO:0005737">
    <property type="term" value="C:cytoplasm"/>
    <property type="evidence" value="ECO:0007669"/>
    <property type="project" value="UniProtKB-SubCell"/>
</dbReference>
<feature type="compositionally biased region" description="Basic residues" evidence="13">
    <location>
        <begin position="57"/>
        <end position="69"/>
    </location>
</feature>
<dbReference type="PANTHER" id="PTHR22938:SF0">
    <property type="entry name" value="E3 UBIQUITIN-PROTEIN LIGASE ZNF598"/>
    <property type="match status" value="1"/>
</dbReference>
<feature type="compositionally biased region" description="Low complexity" evidence="13">
    <location>
        <begin position="763"/>
        <end position="772"/>
    </location>
</feature>
<dbReference type="CDD" id="cd16615">
    <property type="entry name" value="RING-HC_ZNF598"/>
    <property type="match status" value="1"/>
</dbReference>
<keyword evidence="5" id="KW-0963">Cytoplasm</keyword>
<evidence type="ECO:0000256" key="1">
    <source>
        <dbReference type="ARBA" id="ARBA00000900"/>
    </source>
</evidence>
<dbReference type="InterPro" id="IPR041888">
    <property type="entry name" value="RING-HC_ZNF598/HEL2"/>
</dbReference>
<dbReference type="InterPro" id="IPR056437">
    <property type="entry name" value="Znf-C2H2_ZNF598/HEL2"/>
</dbReference>
<feature type="compositionally biased region" description="Low complexity" evidence="13">
    <location>
        <begin position="705"/>
        <end position="721"/>
    </location>
</feature>
<dbReference type="Pfam" id="PF23202">
    <property type="entry name" value="PAH_ZNF598"/>
    <property type="match status" value="1"/>
</dbReference>
<evidence type="ECO:0000256" key="3">
    <source>
        <dbReference type="ARBA" id="ARBA00004906"/>
    </source>
</evidence>
<dbReference type="Gene3D" id="3.30.40.10">
    <property type="entry name" value="Zinc/RING finger domain, C3HC4 (zinc finger)"/>
    <property type="match status" value="1"/>
</dbReference>
<dbReference type="InterPro" id="IPR001841">
    <property type="entry name" value="Znf_RING"/>
</dbReference>
<comment type="subcellular location">
    <subcellularLocation>
        <location evidence="2">Cytoplasm</location>
    </subcellularLocation>
</comment>
<dbReference type="PROSITE" id="PS50089">
    <property type="entry name" value="ZF_RING_2"/>
    <property type="match status" value="1"/>
</dbReference>
<keyword evidence="10" id="KW-0862">Zinc</keyword>
<evidence type="ECO:0000313" key="15">
    <source>
        <dbReference type="EMBL" id="KZZ94625.1"/>
    </source>
</evidence>
<dbReference type="PROSITE" id="PS00028">
    <property type="entry name" value="ZINC_FINGER_C2H2_1"/>
    <property type="match status" value="1"/>
</dbReference>
<dbReference type="PANTHER" id="PTHR22938">
    <property type="entry name" value="ZINC FINGER PROTEIN 598"/>
    <property type="match status" value="1"/>
</dbReference>
<keyword evidence="6" id="KW-0597">Phosphoprotein</keyword>
<dbReference type="Pfam" id="PF25447">
    <property type="entry name" value="RING_ZNF598"/>
    <property type="match status" value="1"/>
</dbReference>
<dbReference type="InterPro" id="IPR044288">
    <property type="entry name" value="ZNF598/HEL2"/>
</dbReference>
<feature type="compositionally biased region" description="Basic and acidic residues" evidence="13">
    <location>
        <begin position="419"/>
        <end position="435"/>
    </location>
</feature>
<organism evidence="15 16">
    <name type="scientific">Ascosphaera apis ARSEF 7405</name>
    <dbReference type="NCBI Taxonomy" id="392613"/>
    <lineage>
        <taxon>Eukaryota</taxon>
        <taxon>Fungi</taxon>
        <taxon>Dikarya</taxon>
        <taxon>Ascomycota</taxon>
        <taxon>Pezizomycotina</taxon>
        <taxon>Eurotiomycetes</taxon>
        <taxon>Eurotiomycetidae</taxon>
        <taxon>Onygenales</taxon>
        <taxon>Ascosphaeraceae</taxon>
        <taxon>Ascosphaera</taxon>
    </lineage>
</organism>
<keyword evidence="7" id="KW-0808">Transferase</keyword>
<protein>
    <recommendedName>
        <fullName evidence="4">RING-type E3 ubiquitin transferase</fullName>
        <ecNumber evidence="4">2.3.2.27</ecNumber>
    </recommendedName>
</protein>
<evidence type="ECO:0000256" key="2">
    <source>
        <dbReference type="ARBA" id="ARBA00004496"/>
    </source>
</evidence>
<comment type="pathway">
    <text evidence="3">Protein modification; protein ubiquitination.</text>
</comment>
<name>A0A168B0P7_9EURO</name>
<feature type="region of interest" description="Disordered" evidence="13">
    <location>
        <begin position="413"/>
        <end position="446"/>
    </location>
</feature>
<dbReference type="VEuPathDB" id="FungiDB:AAP_01925"/>
<evidence type="ECO:0000259" key="14">
    <source>
        <dbReference type="PROSITE" id="PS50089"/>
    </source>
</evidence>
<gene>
    <name evidence="15" type="ORF">AAP_01925</name>
</gene>
<dbReference type="GO" id="GO:0043022">
    <property type="term" value="F:ribosome binding"/>
    <property type="evidence" value="ECO:0007669"/>
    <property type="project" value="TreeGrafter"/>
</dbReference>
<comment type="catalytic activity">
    <reaction evidence="1">
        <text>S-ubiquitinyl-[E2 ubiquitin-conjugating enzyme]-L-cysteine + [acceptor protein]-L-lysine = [E2 ubiquitin-conjugating enzyme]-L-cysteine + N(6)-ubiquitinyl-[acceptor protein]-L-lysine.</text>
        <dbReference type="EC" id="2.3.2.27"/>
    </reaction>
</comment>
<evidence type="ECO:0000256" key="8">
    <source>
        <dbReference type="ARBA" id="ARBA00022723"/>
    </source>
</evidence>
<dbReference type="InterPro" id="IPR057634">
    <property type="entry name" value="PAH_ZNF598/HEL2"/>
</dbReference>
<evidence type="ECO:0000256" key="4">
    <source>
        <dbReference type="ARBA" id="ARBA00012483"/>
    </source>
</evidence>
<evidence type="ECO:0000256" key="11">
    <source>
        <dbReference type="ARBA" id="ARBA00035113"/>
    </source>
</evidence>
<evidence type="ECO:0000256" key="7">
    <source>
        <dbReference type="ARBA" id="ARBA00022679"/>
    </source>
</evidence>
<comment type="similarity">
    <text evidence="11">Belongs to the ZNF598/HEL2 family.</text>
</comment>
<feature type="compositionally biased region" description="Polar residues" evidence="13">
    <location>
        <begin position="34"/>
        <end position="50"/>
    </location>
</feature>
<dbReference type="EMBL" id="AZGZ01000006">
    <property type="protein sequence ID" value="KZZ94625.1"/>
    <property type="molecule type" value="Genomic_DNA"/>
</dbReference>
<keyword evidence="8" id="KW-0479">Metal-binding</keyword>
<feature type="compositionally biased region" description="Polar residues" evidence="13">
    <location>
        <begin position="460"/>
        <end position="473"/>
    </location>
</feature>
<proteinExistence type="inferred from homology"/>
<keyword evidence="9 12" id="KW-0863">Zinc-finger</keyword>
<dbReference type="EC" id="2.3.2.27" evidence="4"/>
<feature type="compositionally biased region" description="Low complexity" evidence="13">
    <location>
        <begin position="487"/>
        <end position="506"/>
    </location>
</feature>
<feature type="region of interest" description="Disordered" evidence="13">
    <location>
        <begin position="460"/>
        <end position="525"/>
    </location>
</feature>
<feature type="compositionally biased region" description="Gly residues" evidence="13">
    <location>
        <begin position="70"/>
        <end position="83"/>
    </location>
</feature>
<feature type="domain" description="RING-type" evidence="14">
    <location>
        <begin position="143"/>
        <end position="183"/>
    </location>
</feature>
<dbReference type="Pfam" id="PF23230">
    <property type="entry name" value="zf-C2H2_13"/>
    <property type="match status" value="1"/>
</dbReference>
<evidence type="ECO:0000256" key="10">
    <source>
        <dbReference type="ARBA" id="ARBA00022833"/>
    </source>
</evidence>
<evidence type="ECO:0000256" key="5">
    <source>
        <dbReference type="ARBA" id="ARBA00022490"/>
    </source>
</evidence>
<comment type="caution">
    <text evidence="15">The sequence shown here is derived from an EMBL/GenBank/DDBJ whole genome shotgun (WGS) entry which is preliminary data.</text>
</comment>
<dbReference type="GO" id="GO:0008270">
    <property type="term" value="F:zinc ion binding"/>
    <property type="evidence" value="ECO:0007669"/>
    <property type="project" value="UniProtKB-KW"/>
</dbReference>
<feature type="compositionally biased region" description="Polar residues" evidence="13">
    <location>
        <begin position="656"/>
        <end position="675"/>
    </location>
</feature>
<dbReference type="SMART" id="SM00355">
    <property type="entry name" value="ZnF_C2H2"/>
    <property type="match status" value="4"/>
</dbReference>
<dbReference type="InterPro" id="IPR013083">
    <property type="entry name" value="Znf_RING/FYVE/PHD"/>
</dbReference>
<feature type="compositionally biased region" description="Polar residues" evidence="13">
    <location>
        <begin position="507"/>
        <end position="519"/>
    </location>
</feature>
<dbReference type="GO" id="GO:0061630">
    <property type="term" value="F:ubiquitin protein ligase activity"/>
    <property type="evidence" value="ECO:0007669"/>
    <property type="project" value="UniProtKB-EC"/>
</dbReference>
<dbReference type="GO" id="GO:0072344">
    <property type="term" value="P:rescue of stalled ribosome"/>
    <property type="evidence" value="ECO:0007669"/>
    <property type="project" value="InterPro"/>
</dbReference>
<evidence type="ECO:0000256" key="12">
    <source>
        <dbReference type="PROSITE-ProRule" id="PRU00175"/>
    </source>
</evidence>